<feature type="binding site" evidence="5">
    <location>
        <position position="126"/>
    </location>
    <ligand>
        <name>ATP</name>
        <dbReference type="ChEBI" id="CHEBI:30616"/>
    </ligand>
</feature>
<reference evidence="9 10" key="1">
    <citation type="submission" date="2015-01" db="EMBL/GenBank/DDBJ databases">
        <title>Evolution of Trichinella species and genotypes.</title>
        <authorList>
            <person name="Korhonen P.K."/>
            <person name="Edoardo P."/>
            <person name="Giuseppe L.R."/>
            <person name="Gasser R.B."/>
        </authorList>
    </citation>
    <scope>NUCLEOTIDE SEQUENCE [LARGE SCALE GENOMIC DNA]</scope>
    <source>
        <strain evidence="9">ISS1029</strain>
    </source>
</reference>
<feature type="binding site" evidence="5">
    <location>
        <begin position="192"/>
        <end position="193"/>
    </location>
    <ligand>
        <name>ATP</name>
        <dbReference type="ChEBI" id="CHEBI:30616"/>
    </ligand>
</feature>
<keyword evidence="10" id="KW-1185">Reference proteome</keyword>
<evidence type="ECO:0000313" key="10">
    <source>
        <dbReference type="Proteomes" id="UP000055024"/>
    </source>
</evidence>
<feature type="compositionally biased region" description="Basic and acidic residues" evidence="6">
    <location>
        <begin position="52"/>
        <end position="64"/>
    </location>
</feature>
<evidence type="ECO:0000256" key="5">
    <source>
        <dbReference type="PIRSR" id="PIRSR002583-1"/>
    </source>
</evidence>
<dbReference type="PIRSF" id="PIRSF002583">
    <property type="entry name" value="Hsp90"/>
    <property type="match status" value="1"/>
</dbReference>
<dbReference type="Proteomes" id="UP000055024">
    <property type="component" value="Unassembled WGS sequence"/>
</dbReference>
<gene>
    <name evidence="9" type="primary">HSP90B1</name>
    <name evidence="9" type="ORF">T11_7690</name>
</gene>
<proteinExistence type="inferred from homology"/>
<feature type="binding site" evidence="5">
    <location>
        <begin position="215"/>
        <end position="220"/>
    </location>
    <ligand>
        <name>ATP</name>
        <dbReference type="ChEBI" id="CHEBI:30616"/>
    </ligand>
</feature>
<dbReference type="InterPro" id="IPR020568">
    <property type="entry name" value="Ribosomal_Su5_D2-typ_SF"/>
</dbReference>
<dbReference type="GO" id="GO:0016887">
    <property type="term" value="F:ATP hydrolysis activity"/>
    <property type="evidence" value="ECO:0007669"/>
    <property type="project" value="InterPro"/>
</dbReference>
<keyword evidence="3 5" id="KW-0067">ATP-binding</keyword>
<dbReference type="AlphaFoldDB" id="A0A0V1HXD4"/>
<feature type="binding site" evidence="5">
    <location>
        <position position="185"/>
    </location>
    <ligand>
        <name>ATP</name>
        <dbReference type="ChEBI" id="CHEBI:30616"/>
    </ligand>
</feature>
<evidence type="ECO:0000259" key="8">
    <source>
        <dbReference type="SMART" id="SM00387"/>
    </source>
</evidence>
<dbReference type="HAMAP" id="MF_00505">
    <property type="entry name" value="HSP90"/>
    <property type="match status" value="1"/>
</dbReference>
<dbReference type="Gene3D" id="3.30.565.10">
    <property type="entry name" value="Histidine kinase-like ATPase, C-terminal domain"/>
    <property type="match status" value="1"/>
</dbReference>
<feature type="region of interest" description="Disordered" evidence="6">
    <location>
        <begin position="753"/>
        <end position="803"/>
    </location>
</feature>
<comment type="similarity">
    <text evidence="1">Belongs to the heat shock protein 90 family.</text>
</comment>
<feature type="signal peptide" evidence="7">
    <location>
        <begin position="1"/>
        <end position="25"/>
    </location>
</feature>
<dbReference type="SUPFAM" id="SSF55874">
    <property type="entry name" value="ATPase domain of HSP90 chaperone/DNA topoisomerase II/histidine kinase"/>
    <property type="match status" value="1"/>
</dbReference>
<evidence type="ECO:0000256" key="3">
    <source>
        <dbReference type="ARBA" id="ARBA00022840"/>
    </source>
</evidence>
<feature type="non-terminal residue" evidence="9">
    <location>
        <position position="1"/>
    </location>
</feature>
<feature type="binding site" evidence="5">
    <location>
        <position position="130"/>
    </location>
    <ligand>
        <name>ATP</name>
        <dbReference type="ChEBI" id="CHEBI:30616"/>
    </ligand>
</feature>
<evidence type="ECO:0000256" key="6">
    <source>
        <dbReference type="SAM" id="MobiDB-lite"/>
    </source>
</evidence>
<evidence type="ECO:0000313" key="9">
    <source>
        <dbReference type="EMBL" id="KRZ15226.1"/>
    </source>
</evidence>
<feature type="region of interest" description="Disordered" evidence="6">
    <location>
        <begin position="292"/>
        <end position="323"/>
    </location>
</feature>
<dbReference type="Gene3D" id="3.40.50.11260">
    <property type="match status" value="1"/>
</dbReference>
<protein>
    <submittedName>
        <fullName evidence="9">Endoplasmin</fullName>
    </submittedName>
</protein>
<feature type="binding site" evidence="5">
    <location>
        <position position="172"/>
    </location>
    <ligand>
        <name>ATP</name>
        <dbReference type="ChEBI" id="CHEBI:30616"/>
    </ligand>
</feature>
<dbReference type="FunFam" id="3.40.50.11260:FF:000003">
    <property type="entry name" value="Heat shock protein 90"/>
    <property type="match status" value="1"/>
</dbReference>
<dbReference type="FunFam" id="3.30.230.80:FF:000001">
    <property type="entry name" value="Heat shock protein 90 alpha"/>
    <property type="match status" value="1"/>
</dbReference>
<dbReference type="GO" id="GO:0051082">
    <property type="term" value="F:unfolded protein binding"/>
    <property type="evidence" value="ECO:0007669"/>
    <property type="project" value="InterPro"/>
</dbReference>
<dbReference type="Gene3D" id="3.30.230.80">
    <property type="match status" value="1"/>
</dbReference>
<dbReference type="InterPro" id="IPR001404">
    <property type="entry name" value="Hsp90_fam"/>
</dbReference>
<feature type="region of interest" description="Disordered" evidence="6">
    <location>
        <begin position="40"/>
        <end position="64"/>
    </location>
</feature>
<dbReference type="GO" id="GO:0005524">
    <property type="term" value="F:ATP binding"/>
    <property type="evidence" value="ECO:0007669"/>
    <property type="project" value="UniProtKB-KW"/>
</dbReference>
<evidence type="ECO:0000256" key="2">
    <source>
        <dbReference type="ARBA" id="ARBA00022741"/>
    </source>
</evidence>
<dbReference type="SUPFAM" id="SSF110942">
    <property type="entry name" value="HSP90 C-terminal domain"/>
    <property type="match status" value="1"/>
</dbReference>
<dbReference type="PROSITE" id="PS00298">
    <property type="entry name" value="HSP90"/>
    <property type="match status" value="1"/>
</dbReference>
<dbReference type="PANTHER" id="PTHR11528">
    <property type="entry name" value="HEAT SHOCK PROTEIN 90 FAMILY MEMBER"/>
    <property type="match status" value="1"/>
</dbReference>
<organism evidence="9 10">
    <name type="scientific">Trichinella zimbabwensis</name>
    <dbReference type="NCBI Taxonomy" id="268475"/>
    <lineage>
        <taxon>Eukaryota</taxon>
        <taxon>Metazoa</taxon>
        <taxon>Ecdysozoa</taxon>
        <taxon>Nematoda</taxon>
        <taxon>Enoplea</taxon>
        <taxon>Dorylaimia</taxon>
        <taxon>Trichinellida</taxon>
        <taxon>Trichinellidae</taxon>
        <taxon>Trichinella</taxon>
    </lineage>
</organism>
<feature type="compositionally biased region" description="Basic and acidic residues" evidence="6">
    <location>
        <begin position="782"/>
        <end position="803"/>
    </location>
</feature>
<dbReference type="InterPro" id="IPR037196">
    <property type="entry name" value="HSP90_C"/>
</dbReference>
<keyword evidence="4" id="KW-0143">Chaperone</keyword>
<dbReference type="CDD" id="cd16927">
    <property type="entry name" value="HATPase_Hsp90-like"/>
    <property type="match status" value="1"/>
</dbReference>
<comment type="caution">
    <text evidence="9">The sequence shown here is derived from an EMBL/GenBank/DDBJ whole genome shotgun (WGS) entry which is preliminary data.</text>
</comment>
<dbReference type="NCBIfam" id="NF003555">
    <property type="entry name" value="PRK05218.1"/>
    <property type="match status" value="1"/>
</dbReference>
<keyword evidence="2 5" id="KW-0547">Nucleotide-binding</keyword>
<evidence type="ECO:0000256" key="7">
    <source>
        <dbReference type="SAM" id="SignalP"/>
    </source>
</evidence>
<dbReference type="SUPFAM" id="SSF54211">
    <property type="entry name" value="Ribosomal protein S5 domain 2-like"/>
    <property type="match status" value="1"/>
</dbReference>
<dbReference type="InterPro" id="IPR020575">
    <property type="entry name" value="Hsp90_N"/>
</dbReference>
<dbReference type="SMART" id="SM00387">
    <property type="entry name" value="HATPase_c"/>
    <property type="match status" value="1"/>
</dbReference>
<dbReference type="FunFam" id="3.30.565.10:FF:000005">
    <property type="entry name" value="Heat shock protein 90"/>
    <property type="match status" value="1"/>
</dbReference>
<dbReference type="EMBL" id="JYDP01000019">
    <property type="protein sequence ID" value="KRZ15226.1"/>
    <property type="molecule type" value="Genomic_DNA"/>
</dbReference>
<dbReference type="PRINTS" id="PR00775">
    <property type="entry name" value="HEATSHOCK90"/>
</dbReference>
<feature type="chain" id="PRO_5006879507" evidence="7">
    <location>
        <begin position="26"/>
        <end position="803"/>
    </location>
</feature>
<name>A0A0V1HXD4_9BILA</name>
<dbReference type="InterPro" id="IPR003594">
    <property type="entry name" value="HATPase_dom"/>
</dbReference>
<feature type="binding site" evidence="5">
    <location>
        <position position="177"/>
    </location>
    <ligand>
        <name>ATP</name>
        <dbReference type="ChEBI" id="CHEBI:30616"/>
    </ligand>
</feature>
<dbReference type="Gene3D" id="1.20.120.790">
    <property type="entry name" value="Heat shock protein 90, C-terminal domain"/>
    <property type="match status" value="1"/>
</dbReference>
<sequence length="803" mass="92272">LFIKVGMWNVPKQLWLILAVALVVAIVECSFASANDKVKVDNDASPSVDPNPGKHKEGSRTDDETIQKNNVCLGEEEAIKLDGISVSQMKELRQKAEHHTFQAEVDRMMKLIINSLYKNKEIFLRELISNGSDALDKIRLLSLTDPQAMETKPELSIRIKADKENNVLHITDTGIGMTKAELISNLGTIARSGTSQFFKKFSEASPQEQQDLIGQFGVGFYSSFLVADRVVVTSKHNNDTQHIWESDAGSFNVFEDPRGNELGRGTTVTLHIKEESQNFLEPNTLEELTVDVEESAEEEEKKESPVEDEEGKVEEASQEKPKKKKETKTVWDWELVNDTKPIWLRKAADIEEKEYQEFYKSLTKDYSSALAYTHFQAEGEVSFKSILFIPERAPSDLYRESMKRNSNIKLYVRRVFISDEFEDFMPKYLSFIKGIVDSDDLPLNVSRETLQQNKLIKVIRKKLVRKVLDLLKKLPKEKFEKFWKEYSTVIKMGVFEDPGNRQRLSKLLRFQSSNHPSDLTSLAEYVERMSERQKVIYYMAGTSRKEVESSPFVERLLKKGIEVLYLVDPVDEYCMNSLPEFDNKKFQNVAKEGLSLEMSEKSKQRIADLENDFSETLKWLKEDALKDKIEKAILSQRLTKSPCALVASAWGWSGNMERLMRSQTYSKSQDPTQEYYMKEKKVFEINPYHPVIKAIKQRVNEDKSDPLALSVARLLYDAATLRSGYFLKDSADFADRIDVMLKSALNLNPDEGAEEIEEDAEEDLPPIPKEEPIDLDTYVPHFVKDDEKTKKEEEGKKEEHNEL</sequence>
<feature type="binding site" evidence="5">
    <location>
        <position position="447"/>
    </location>
    <ligand>
        <name>ATP</name>
        <dbReference type="ChEBI" id="CHEBI:30616"/>
    </ligand>
</feature>
<dbReference type="Pfam" id="PF13589">
    <property type="entry name" value="HATPase_c_3"/>
    <property type="match status" value="1"/>
</dbReference>
<dbReference type="OrthoDB" id="5426351at2759"/>
<evidence type="ECO:0000256" key="4">
    <source>
        <dbReference type="ARBA" id="ARBA00023186"/>
    </source>
</evidence>
<dbReference type="InterPro" id="IPR019805">
    <property type="entry name" value="Heat_shock_protein_90_CS"/>
</dbReference>
<dbReference type="GO" id="GO:0140662">
    <property type="term" value="F:ATP-dependent protein folding chaperone"/>
    <property type="evidence" value="ECO:0007669"/>
    <property type="project" value="InterPro"/>
</dbReference>
<accession>A0A0V1HXD4</accession>
<feature type="domain" description="Histidine kinase/HSP90-like ATPase" evidence="8">
    <location>
        <begin position="119"/>
        <end position="276"/>
    </location>
</feature>
<dbReference type="Pfam" id="PF00183">
    <property type="entry name" value="HSP90"/>
    <property type="match status" value="1"/>
</dbReference>
<feature type="compositionally biased region" description="Acidic residues" evidence="6">
    <location>
        <begin position="753"/>
        <end position="764"/>
    </location>
</feature>
<feature type="binding site" evidence="5">
    <location>
        <position position="266"/>
    </location>
    <ligand>
        <name>ATP</name>
        <dbReference type="ChEBI" id="CHEBI:30616"/>
    </ligand>
</feature>
<evidence type="ECO:0000256" key="1">
    <source>
        <dbReference type="ARBA" id="ARBA00008239"/>
    </source>
</evidence>
<keyword evidence="7" id="KW-0732">Signal</keyword>
<dbReference type="InterPro" id="IPR036890">
    <property type="entry name" value="HATPase_C_sf"/>
</dbReference>